<feature type="transmembrane region" description="Helical" evidence="17">
    <location>
        <begin position="299"/>
        <end position="320"/>
    </location>
</feature>
<evidence type="ECO:0000259" key="18">
    <source>
        <dbReference type="Pfam" id="PF00361"/>
    </source>
</evidence>
<evidence type="ECO:0000256" key="5">
    <source>
        <dbReference type="ARBA" id="ARBA00021006"/>
    </source>
</evidence>
<dbReference type="PANTHER" id="PTHR43507:SF20">
    <property type="entry name" value="NADH-UBIQUINONE OXIDOREDUCTASE CHAIN 4"/>
    <property type="match status" value="1"/>
</dbReference>
<dbReference type="GO" id="GO:0042773">
    <property type="term" value="P:ATP synthesis coupled electron transport"/>
    <property type="evidence" value="ECO:0007669"/>
    <property type="project" value="InterPro"/>
</dbReference>
<feature type="transmembrane region" description="Helical" evidence="17">
    <location>
        <begin position="420"/>
        <end position="440"/>
    </location>
</feature>
<protein>
    <recommendedName>
        <fullName evidence="5 17">NADH-ubiquinone oxidoreductase chain 4</fullName>
        <ecNumber evidence="4 17">7.1.1.2</ecNumber>
    </recommendedName>
</protein>
<evidence type="ECO:0000256" key="9">
    <source>
        <dbReference type="ARBA" id="ARBA00022967"/>
    </source>
</evidence>
<feature type="transmembrane region" description="Helical" evidence="17">
    <location>
        <begin position="341"/>
        <end position="362"/>
    </location>
</feature>
<feature type="transmembrane region" description="Helical" evidence="17">
    <location>
        <begin position="377"/>
        <end position="399"/>
    </location>
</feature>
<feature type="transmembrane region" description="Helical" evidence="17">
    <location>
        <begin position="237"/>
        <end position="259"/>
    </location>
</feature>
<evidence type="ECO:0000256" key="17">
    <source>
        <dbReference type="RuleBase" id="RU003297"/>
    </source>
</evidence>
<evidence type="ECO:0000256" key="13">
    <source>
        <dbReference type="ARBA" id="ARBA00023075"/>
    </source>
</evidence>
<organism evidence="20">
    <name type="scientific">Curculionidae sp. BMNH 1040049</name>
    <dbReference type="NCBI Taxonomy" id="1903777"/>
    <lineage>
        <taxon>Eukaryota</taxon>
        <taxon>Metazoa</taxon>
        <taxon>Ecdysozoa</taxon>
        <taxon>Arthropoda</taxon>
        <taxon>Hexapoda</taxon>
        <taxon>Insecta</taxon>
        <taxon>Pterygota</taxon>
        <taxon>Neoptera</taxon>
        <taxon>Endopterygota</taxon>
        <taxon>Coleoptera</taxon>
        <taxon>Polyphaga</taxon>
        <taxon>Cucujiformia</taxon>
        <taxon>Curculionidae</taxon>
    </lineage>
</organism>
<feature type="transmembrane region" description="Helical" evidence="17">
    <location>
        <begin position="109"/>
        <end position="129"/>
    </location>
</feature>
<feature type="domain" description="NADH:quinone oxidoreductase/Mrp antiporter transmembrane" evidence="18">
    <location>
        <begin position="105"/>
        <end position="388"/>
    </location>
</feature>
<evidence type="ECO:0000256" key="16">
    <source>
        <dbReference type="ARBA" id="ARBA00049551"/>
    </source>
</evidence>
<evidence type="ECO:0000313" key="20">
    <source>
        <dbReference type="EMBL" id="AOY39950.1"/>
    </source>
</evidence>
<dbReference type="GO" id="GO:0003954">
    <property type="term" value="F:NADH dehydrogenase activity"/>
    <property type="evidence" value="ECO:0007669"/>
    <property type="project" value="TreeGrafter"/>
</dbReference>
<keyword evidence="8 17" id="KW-0812">Transmembrane</keyword>
<keyword evidence="15 17" id="KW-0472">Membrane</keyword>
<keyword evidence="9" id="KW-1278">Translocase</keyword>
<comment type="function">
    <text evidence="17">Core subunit of the mitochondrial membrane respiratory chain NADH dehydrogenase (Complex I) which catalyzes electron transfer from NADH through the respiratory chain, using ubiquinone as an electron acceptor. Essential for the catalytic activity and assembly of complex I.</text>
</comment>
<evidence type="ECO:0000256" key="1">
    <source>
        <dbReference type="ARBA" id="ARBA00003257"/>
    </source>
</evidence>
<keyword evidence="6 17" id="KW-0813">Transport</keyword>
<keyword evidence="12 17" id="KW-0520">NAD</keyword>
<dbReference type="EC" id="7.1.1.2" evidence="4 17"/>
<keyword evidence="13 17" id="KW-0830">Ubiquinone</keyword>
<dbReference type="GO" id="GO:0015990">
    <property type="term" value="P:electron transport coupled proton transport"/>
    <property type="evidence" value="ECO:0007669"/>
    <property type="project" value="TreeGrafter"/>
</dbReference>
<evidence type="ECO:0000256" key="12">
    <source>
        <dbReference type="ARBA" id="ARBA00023027"/>
    </source>
</evidence>
<geneLocation type="mitochondrion" evidence="20"/>
<keyword evidence="14 17" id="KW-0496">Mitochondrion</keyword>
<gene>
    <name evidence="20" type="primary">nad4</name>
</gene>
<keyword evidence="7 17" id="KW-0679">Respiratory chain</keyword>
<feature type="transmembrane region" description="Helical" evidence="17">
    <location>
        <begin position="12"/>
        <end position="37"/>
    </location>
</feature>
<dbReference type="InterPro" id="IPR001750">
    <property type="entry name" value="ND/Mrp_TM"/>
</dbReference>
<comment type="similarity">
    <text evidence="3 17">Belongs to the complex I subunit 4 family.</text>
</comment>
<dbReference type="InterPro" id="IPR003918">
    <property type="entry name" value="NADH_UbQ_OxRdtase"/>
</dbReference>
<evidence type="ECO:0000256" key="7">
    <source>
        <dbReference type="ARBA" id="ARBA00022660"/>
    </source>
</evidence>
<dbReference type="Pfam" id="PF00361">
    <property type="entry name" value="Proton_antipo_M"/>
    <property type="match status" value="1"/>
</dbReference>
<feature type="transmembrane region" description="Helical" evidence="17">
    <location>
        <begin position="136"/>
        <end position="161"/>
    </location>
</feature>
<dbReference type="Pfam" id="PF01059">
    <property type="entry name" value="Oxidored_q5_N"/>
    <property type="match status" value="1"/>
</dbReference>
<evidence type="ECO:0000259" key="19">
    <source>
        <dbReference type="Pfam" id="PF01059"/>
    </source>
</evidence>
<keyword evidence="11 17" id="KW-1133">Transmembrane helix</keyword>
<feature type="transmembrane region" description="Helical" evidence="17">
    <location>
        <begin position="271"/>
        <end position="293"/>
    </location>
</feature>
<comment type="catalytic activity">
    <reaction evidence="16 17">
        <text>a ubiquinone + NADH + 5 H(+)(in) = a ubiquinol + NAD(+) + 4 H(+)(out)</text>
        <dbReference type="Rhea" id="RHEA:29091"/>
        <dbReference type="Rhea" id="RHEA-COMP:9565"/>
        <dbReference type="Rhea" id="RHEA-COMP:9566"/>
        <dbReference type="ChEBI" id="CHEBI:15378"/>
        <dbReference type="ChEBI" id="CHEBI:16389"/>
        <dbReference type="ChEBI" id="CHEBI:17976"/>
        <dbReference type="ChEBI" id="CHEBI:57540"/>
        <dbReference type="ChEBI" id="CHEBI:57945"/>
        <dbReference type="EC" id="7.1.1.2"/>
    </reaction>
</comment>
<sequence>MMNLSLSMIFILFLSNVLIQSFWLVSFSVLSCLFLVFSKFYLMNDLYSYFFYIDEISYFFICLSLWLGSLMFNSSMKIKEEGLYMKLFLNMVLFLLISLIITFSSGDLFIFYLFFEVSLLPTLVLIIGWGNQPERILAGVYMLFYTLLVSLPMMVSLFWLYDMFDSFMYMYMYNYGNYSVYLYLCSLMIFFVKIPLYFVHLWLPKAHVEAPVAGSMVLAGVMLKLGGYGLIRIMKLFSNFFFLNYFIIIISLLGGFIVSVECIRQSDMKMLIAYSSVAHMGMVLAGLMLMSFWGMIGGFILMLAHGFSSSGLFSFINMFYERSYSRSIYLNKGVMVVNPSMSMWMFLLVISNMAAPVSLNLFGEVVVINSLIYFDKIFSVICFFLTFMSAVYSLYLYSFSQHGKLISLSFVFYSVSIREFSILFFHWVPLNIIFLMLGYYY</sequence>
<dbReference type="GO" id="GO:0031966">
    <property type="term" value="C:mitochondrial membrane"/>
    <property type="evidence" value="ECO:0007669"/>
    <property type="project" value="UniProtKB-SubCell"/>
</dbReference>
<dbReference type="PANTHER" id="PTHR43507">
    <property type="entry name" value="NADH-UBIQUINONE OXIDOREDUCTASE CHAIN 4"/>
    <property type="match status" value="1"/>
</dbReference>
<feature type="transmembrane region" description="Helical" evidence="17">
    <location>
        <begin position="84"/>
        <end position="103"/>
    </location>
</feature>
<proteinExistence type="inferred from homology"/>
<evidence type="ECO:0000256" key="15">
    <source>
        <dbReference type="ARBA" id="ARBA00023136"/>
    </source>
</evidence>
<feature type="transmembrane region" description="Helical" evidence="17">
    <location>
        <begin position="210"/>
        <end position="231"/>
    </location>
</feature>
<dbReference type="GO" id="GO:0048039">
    <property type="term" value="F:ubiquinone binding"/>
    <property type="evidence" value="ECO:0007669"/>
    <property type="project" value="TreeGrafter"/>
</dbReference>
<dbReference type="InterPro" id="IPR000260">
    <property type="entry name" value="NADH4_N"/>
</dbReference>
<dbReference type="PRINTS" id="PR01437">
    <property type="entry name" value="NUOXDRDTASE4"/>
</dbReference>
<reference evidence="20" key="1">
    <citation type="submission" date="2016-04" db="EMBL/GenBank/DDBJ databases">
        <title>Mitochondria of Scolytid beetles.</title>
        <authorList>
            <person name="Miller K."/>
            <person name="Linard B."/>
            <person name="Vogler A.P."/>
        </authorList>
    </citation>
    <scope>NUCLEOTIDE SEQUENCE</scope>
</reference>
<feature type="transmembrane region" description="Helical" evidence="17">
    <location>
        <begin position="49"/>
        <end position="72"/>
    </location>
</feature>
<feature type="transmembrane region" description="Helical" evidence="17">
    <location>
        <begin position="181"/>
        <end position="203"/>
    </location>
</feature>
<evidence type="ECO:0000256" key="11">
    <source>
        <dbReference type="ARBA" id="ARBA00022989"/>
    </source>
</evidence>
<comment type="subcellular location">
    <subcellularLocation>
        <location evidence="2 17">Mitochondrion membrane</location>
        <topology evidence="2 17">Multi-pass membrane protein</topology>
    </subcellularLocation>
</comment>
<evidence type="ECO:0000256" key="14">
    <source>
        <dbReference type="ARBA" id="ARBA00023128"/>
    </source>
</evidence>
<dbReference type="EMBL" id="KX035176">
    <property type="protein sequence ID" value="AOY39950.1"/>
    <property type="molecule type" value="Genomic_DNA"/>
</dbReference>
<name>A0A343A5X1_9CUCU</name>
<dbReference type="GO" id="GO:0008137">
    <property type="term" value="F:NADH dehydrogenase (ubiquinone) activity"/>
    <property type="evidence" value="ECO:0007669"/>
    <property type="project" value="UniProtKB-UniRule"/>
</dbReference>
<evidence type="ECO:0000256" key="4">
    <source>
        <dbReference type="ARBA" id="ARBA00012944"/>
    </source>
</evidence>
<evidence type="ECO:0000256" key="10">
    <source>
        <dbReference type="ARBA" id="ARBA00022982"/>
    </source>
</evidence>
<evidence type="ECO:0000256" key="3">
    <source>
        <dbReference type="ARBA" id="ARBA00009025"/>
    </source>
</evidence>
<comment type="function">
    <text evidence="1">Core subunit of the mitochondrial membrane respiratory chain NADH dehydrogenase (Complex I) that is believed to belong to the minimal assembly required for catalysis. Complex I functions in the transfer of electrons from NADH to the respiratory chain. The immediate electron acceptor for the enzyme is believed to be ubiquinone.</text>
</comment>
<dbReference type="AlphaFoldDB" id="A0A343A5X1"/>
<evidence type="ECO:0000256" key="2">
    <source>
        <dbReference type="ARBA" id="ARBA00004225"/>
    </source>
</evidence>
<evidence type="ECO:0000256" key="6">
    <source>
        <dbReference type="ARBA" id="ARBA00022448"/>
    </source>
</evidence>
<evidence type="ECO:0000256" key="8">
    <source>
        <dbReference type="ARBA" id="ARBA00022692"/>
    </source>
</evidence>
<accession>A0A343A5X1</accession>
<feature type="domain" description="NADH:ubiquinone oxidoreductase chain 4 N-terminal" evidence="19">
    <location>
        <begin position="1"/>
        <end position="102"/>
    </location>
</feature>
<keyword evidence="10 17" id="KW-0249">Electron transport</keyword>